<feature type="region of interest" description="Disordered" evidence="1">
    <location>
        <begin position="1"/>
        <end position="28"/>
    </location>
</feature>
<feature type="compositionally biased region" description="Basic and acidic residues" evidence="1">
    <location>
        <begin position="205"/>
        <end position="216"/>
    </location>
</feature>
<protein>
    <submittedName>
        <fullName evidence="2">Uncharacterized protein</fullName>
    </submittedName>
</protein>
<dbReference type="AlphaFoldDB" id="A0AAD9PPK6"/>
<keyword evidence="3" id="KW-1185">Reference proteome</keyword>
<feature type="compositionally biased region" description="Basic residues" evidence="1">
    <location>
        <begin position="129"/>
        <end position="146"/>
    </location>
</feature>
<accession>A0AAD9PPK6</accession>
<gene>
    <name evidence="2" type="ORF">P5673_033703</name>
</gene>
<evidence type="ECO:0000313" key="3">
    <source>
        <dbReference type="Proteomes" id="UP001249851"/>
    </source>
</evidence>
<dbReference type="EMBL" id="JARQWQ010000337">
    <property type="protein sequence ID" value="KAK2546683.1"/>
    <property type="molecule type" value="Genomic_DNA"/>
</dbReference>
<evidence type="ECO:0000313" key="2">
    <source>
        <dbReference type="EMBL" id="KAK2546683.1"/>
    </source>
</evidence>
<feature type="region of interest" description="Disordered" evidence="1">
    <location>
        <begin position="125"/>
        <end position="228"/>
    </location>
</feature>
<reference evidence="2" key="2">
    <citation type="journal article" date="2023" name="Science">
        <title>Genomic signatures of disease resistance in endangered staghorn corals.</title>
        <authorList>
            <person name="Vollmer S.V."/>
            <person name="Selwyn J.D."/>
            <person name="Despard B.A."/>
            <person name="Roesel C.L."/>
        </authorList>
    </citation>
    <scope>NUCLEOTIDE SEQUENCE</scope>
    <source>
        <strain evidence="2">K2</strain>
    </source>
</reference>
<feature type="compositionally biased region" description="Basic and acidic residues" evidence="1">
    <location>
        <begin position="1"/>
        <end position="13"/>
    </location>
</feature>
<name>A0AAD9PPK6_ACRCE</name>
<sequence length="228" mass="26920">MDASNKPEVEQKGENTSVQEQPTHKRVPKRCLKCGKSVVNLSRHQKDVHGMKKLKRKLGDYFMGMKKKPEGTVKFCPLSPCKGNRTPIFQLHKHLQTSIHGLRPSTTSYIKALDKAPRVSLKMLEWHVKNKKEKNKRAKHERRRRKQESSSDEESQDTDEKRITLEERKQIKEGTRMMKREEKRAKHAKRKRQQESSSDEESQDTDEKRVTLEESKRIKKGRRMMKHQ</sequence>
<proteinExistence type="predicted"/>
<organism evidence="2 3">
    <name type="scientific">Acropora cervicornis</name>
    <name type="common">Staghorn coral</name>
    <dbReference type="NCBI Taxonomy" id="6130"/>
    <lineage>
        <taxon>Eukaryota</taxon>
        <taxon>Metazoa</taxon>
        <taxon>Cnidaria</taxon>
        <taxon>Anthozoa</taxon>
        <taxon>Hexacorallia</taxon>
        <taxon>Scleractinia</taxon>
        <taxon>Astrocoeniina</taxon>
        <taxon>Acroporidae</taxon>
        <taxon>Acropora</taxon>
    </lineage>
</organism>
<evidence type="ECO:0000256" key="1">
    <source>
        <dbReference type="SAM" id="MobiDB-lite"/>
    </source>
</evidence>
<comment type="caution">
    <text evidence="2">The sequence shown here is derived from an EMBL/GenBank/DDBJ whole genome shotgun (WGS) entry which is preliminary data.</text>
</comment>
<feature type="compositionally biased region" description="Basic and acidic residues" evidence="1">
    <location>
        <begin position="158"/>
        <end position="184"/>
    </location>
</feature>
<reference evidence="2" key="1">
    <citation type="journal article" date="2023" name="G3 (Bethesda)">
        <title>Whole genome assembly and annotation of the endangered Caribbean coral Acropora cervicornis.</title>
        <authorList>
            <person name="Selwyn J.D."/>
            <person name="Vollmer S.V."/>
        </authorList>
    </citation>
    <scope>NUCLEOTIDE SEQUENCE</scope>
    <source>
        <strain evidence="2">K2</strain>
    </source>
</reference>
<feature type="compositionally biased region" description="Basic residues" evidence="1">
    <location>
        <begin position="217"/>
        <end position="228"/>
    </location>
</feature>
<dbReference type="Proteomes" id="UP001249851">
    <property type="component" value="Unassembled WGS sequence"/>
</dbReference>